<sequence>MGIEKDTVEIWNIYGSHQLARRLELPELDRWDWGIPDTEPGIEAIGEVAGLRVLDLGSGLGRHAARLAALGAEVTAVDASQAQHQRALARYPDTAGLHLVCADAVAHLQEAAPYDLIYSIGGVPYVDPHRLLPAVANGLAPGGRLVFSALHTNSYGTGPSTAVVPRPEVLRLPGTDDYHSVYMWVLEPQQWKNLLAQYGLAVEAVTAIDSPQENQSVSYRLYSARRPERGAGPPRGPRPVGGDDASRAGSAFD</sequence>
<dbReference type="GeneID" id="40832918"/>
<dbReference type="GO" id="GO:0032259">
    <property type="term" value="P:methylation"/>
    <property type="evidence" value="ECO:0007669"/>
    <property type="project" value="UniProtKB-KW"/>
</dbReference>
<proteinExistence type="predicted"/>
<dbReference type="Gene3D" id="3.40.50.150">
    <property type="entry name" value="Vaccinia Virus protein VP39"/>
    <property type="match status" value="1"/>
</dbReference>
<evidence type="ECO:0000256" key="1">
    <source>
        <dbReference type="ARBA" id="ARBA00022679"/>
    </source>
</evidence>
<dbReference type="GO" id="GO:0008168">
    <property type="term" value="F:methyltransferase activity"/>
    <property type="evidence" value="ECO:0007669"/>
    <property type="project" value="UniProtKB-KW"/>
</dbReference>
<dbReference type="Proteomes" id="UP000199063">
    <property type="component" value="Unassembled WGS sequence"/>
</dbReference>
<keyword evidence="5" id="KW-1185">Reference proteome</keyword>
<feature type="domain" description="Methyltransferase" evidence="3">
    <location>
        <begin position="53"/>
        <end position="143"/>
    </location>
</feature>
<protein>
    <submittedName>
        <fullName evidence="4">Methyltransferase domain-containing protein</fullName>
    </submittedName>
</protein>
<dbReference type="CDD" id="cd02440">
    <property type="entry name" value="AdoMet_MTases"/>
    <property type="match status" value="1"/>
</dbReference>
<keyword evidence="1 4" id="KW-0808">Transferase</keyword>
<dbReference type="AlphaFoldDB" id="A0A1H0A213"/>
<evidence type="ECO:0000256" key="2">
    <source>
        <dbReference type="SAM" id="MobiDB-lite"/>
    </source>
</evidence>
<name>A0A1H0A213_9ACTN</name>
<dbReference type="PANTHER" id="PTHR43861">
    <property type="entry name" value="TRANS-ACONITATE 2-METHYLTRANSFERASE-RELATED"/>
    <property type="match status" value="1"/>
</dbReference>
<dbReference type="GO" id="GO:0017000">
    <property type="term" value="P:antibiotic biosynthetic process"/>
    <property type="evidence" value="ECO:0007669"/>
    <property type="project" value="UniProtKB-ARBA"/>
</dbReference>
<gene>
    <name evidence="4" type="ORF">SAMN05444921_12315</name>
</gene>
<dbReference type="RefSeq" id="WP_244529671.1">
    <property type="nucleotide sequence ID" value="NZ_FNHI01000023.1"/>
</dbReference>
<evidence type="ECO:0000259" key="3">
    <source>
        <dbReference type="Pfam" id="PF13649"/>
    </source>
</evidence>
<evidence type="ECO:0000313" key="5">
    <source>
        <dbReference type="Proteomes" id="UP000199063"/>
    </source>
</evidence>
<feature type="region of interest" description="Disordered" evidence="2">
    <location>
        <begin position="216"/>
        <end position="253"/>
    </location>
</feature>
<keyword evidence="4" id="KW-0489">Methyltransferase</keyword>
<reference evidence="5" key="1">
    <citation type="submission" date="2016-10" db="EMBL/GenBank/DDBJ databases">
        <authorList>
            <person name="Varghese N."/>
            <person name="Submissions S."/>
        </authorList>
    </citation>
    <scope>NUCLEOTIDE SEQUENCE [LARGE SCALE GENOMIC DNA]</scope>
    <source>
        <strain evidence="5">CGMCC 4.7042</strain>
    </source>
</reference>
<dbReference type="STRING" id="1196353.SAMN05444921_12315"/>
<dbReference type="EMBL" id="FNHI01000023">
    <property type="protein sequence ID" value="SDN26706.1"/>
    <property type="molecule type" value="Genomic_DNA"/>
</dbReference>
<dbReference type="SUPFAM" id="SSF53335">
    <property type="entry name" value="S-adenosyl-L-methionine-dependent methyltransferases"/>
    <property type="match status" value="1"/>
</dbReference>
<evidence type="ECO:0000313" key="4">
    <source>
        <dbReference type="EMBL" id="SDN26706.1"/>
    </source>
</evidence>
<dbReference type="InterPro" id="IPR029063">
    <property type="entry name" value="SAM-dependent_MTases_sf"/>
</dbReference>
<organism evidence="4 5">
    <name type="scientific">Streptomyces wuyuanensis</name>
    <dbReference type="NCBI Taxonomy" id="1196353"/>
    <lineage>
        <taxon>Bacteria</taxon>
        <taxon>Bacillati</taxon>
        <taxon>Actinomycetota</taxon>
        <taxon>Actinomycetes</taxon>
        <taxon>Kitasatosporales</taxon>
        <taxon>Streptomycetaceae</taxon>
        <taxon>Streptomyces</taxon>
    </lineage>
</organism>
<dbReference type="Pfam" id="PF13649">
    <property type="entry name" value="Methyltransf_25"/>
    <property type="match status" value="1"/>
</dbReference>
<accession>A0A1H0A213</accession>
<dbReference type="InterPro" id="IPR041698">
    <property type="entry name" value="Methyltransf_25"/>
</dbReference>